<proteinExistence type="predicted"/>
<organism evidence="1">
    <name type="scientific">Anguilla anguilla</name>
    <name type="common">European freshwater eel</name>
    <name type="synonym">Muraena anguilla</name>
    <dbReference type="NCBI Taxonomy" id="7936"/>
    <lineage>
        <taxon>Eukaryota</taxon>
        <taxon>Metazoa</taxon>
        <taxon>Chordata</taxon>
        <taxon>Craniata</taxon>
        <taxon>Vertebrata</taxon>
        <taxon>Euteleostomi</taxon>
        <taxon>Actinopterygii</taxon>
        <taxon>Neopterygii</taxon>
        <taxon>Teleostei</taxon>
        <taxon>Anguilliformes</taxon>
        <taxon>Anguillidae</taxon>
        <taxon>Anguilla</taxon>
    </lineage>
</organism>
<evidence type="ECO:0000313" key="1">
    <source>
        <dbReference type="EMBL" id="JAH43904.1"/>
    </source>
</evidence>
<dbReference type="AlphaFoldDB" id="A0A0E9SRC3"/>
<dbReference type="EMBL" id="GBXM01064673">
    <property type="protein sequence ID" value="JAH43904.1"/>
    <property type="molecule type" value="Transcribed_RNA"/>
</dbReference>
<name>A0A0E9SRC3_ANGAN</name>
<protein>
    <submittedName>
        <fullName evidence="1">Uncharacterized protein</fullName>
    </submittedName>
</protein>
<sequence>MQRRRKKQRCCYLETTHRDSSLPVCLFKVLKLEAWRDANPQRPV</sequence>
<accession>A0A0E9SRC3</accession>
<reference evidence="1" key="2">
    <citation type="journal article" date="2015" name="Fish Shellfish Immunol.">
        <title>Early steps in the European eel (Anguilla anguilla)-Vibrio vulnificus interaction in the gills: Role of the RtxA13 toxin.</title>
        <authorList>
            <person name="Callol A."/>
            <person name="Pajuelo D."/>
            <person name="Ebbesson L."/>
            <person name="Teles M."/>
            <person name="MacKenzie S."/>
            <person name="Amaro C."/>
        </authorList>
    </citation>
    <scope>NUCLEOTIDE SEQUENCE</scope>
</reference>
<reference evidence="1" key="1">
    <citation type="submission" date="2014-11" db="EMBL/GenBank/DDBJ databases">
        <authorList>
            <person name="Amaro Gonzalez C."/>
        </authorList>
    </citation>
    <scope>NUCLEOTIDE SEQUENCE</scope>
</reference>